<accession>W7QBY8</accession>
<keyword evidence="2" id="KW-1185">Reference proteome</keyword>
<protein>
    <recommendedName>
        <fullName evidence="3">Ricin B lectin domain-containing protein</fullName>
    </recommendedName>
</protein>
<name>W7QBY8_9ALTE</name>
<dbReference type="Proteomes" id="UP000019276">
    <property type="component" value="Unassembled WGS sequence"/>
</dbReference>
<dbReference type="EMBL" id="ARZY01000023">
    <property type="protein sequence ID" value="EWH09516.1"/>
    <property type="molecule type" value="Genomic_DNA"/>
</dbReference>
<dbReference type="OrthoDB" id="6385974at2"/>
<evidence type="ECO:0008006" key="3">
    <source>
        <dbReference type="Google" id="ProtNLM"/>
    </source>
</evidence>
<comment type="caution">
    <text evidence="1">The sequence shown here is derived from an EMBL/GenBank/DDBJ whole genome shotgun (WGS) entry which is preliminary data.</text>
</comment>
<proteinExistence type="predicted"/>
<organism evidence="1 2">
    <name type="scientific">Catenovulum agarivorans DS-2</name>
    <dbReference type="NCBI Taxonomy" id="1328313"/>
    <lineage>
        <taxon>Bacteria</taxon>
        <taxon>Pseudomonadati</taxon>
        <taxon>Pseudomonadota</taxon>
        <taxon>Gammaproteobacteria</taxon>
        <taxon>Alteromonadales</taxon>
        <taxon>Alteromonadaceae</taxon>
        <taxon>Catenovulum</taxon>
    </lineage>
</organism>
<sequence>MQPMQNIVDSPYTSRKWQIKTVDGLCLVAEQGQLKLVEKLDKPNALWEFRAGNDVGLYQIYNAQSGDVLVDSINGGHDEWAVEPCYQGYCHLVSPGGLFRHFERSFQNKQTGKGLTFVEYEKWYLT</sequence>
<dbReference type="STRING" id="1328313.DS2_12568"/>
<evidence type="ECO:0000313" key="1">
    <source>
        <dbReference type="EMBL" id="EWH09516.1"/>
    </source>
</evidence>
<reference evidence="1 2" key="1">
    <citation type="journal article" date="2014" name="Genome Announc.">
        <title>Draft Genome Sequence of the Agar-Degrading Bacterium Catenovulum sp. Strain DS-2, Isolated from Intestines of Haliotis diversicolor.</title>
        <authorList>
            <person name="Shan D."/>
            <person name="Li X."/>
            <person name="Gu Z."/>
            <person name="Wei G."/>
            <person name="Gao Z."/>
            <person name="Shao Z."/>
        </authorList>
    </citation>
    <scope>NUCLEOTIDE SEQUENCE [LARGE SCALE GENOMIC DNA]</scope>
    <source>
        <strain evidence="1 2">DS-2</strain>
    </source>
</reference>
<evidence type="ECO:0000313" key="2">
    <source>
        <dbReference type="Proteomes" id="UP000019276"/>
    </source>
</evidence>
<dbReference type="AlphaFoldDB" id="W7QBY8"/>
<dbReference type="RefSeq" id="WP_035015157.1">
    <property type="nucleotide sequence ID" value="NZ_ARZY01000023.1"/>
</dbReference>
<gene>
    <name evidence="1" type="ORF">DS2_12568</name>
</gene>